<evidence type="ECO:0000313" key="4">
    <source>
        <dbReference type="EMBL" id="STC76811.1"/>
    </source>
</evidence>
<dbReference type="Pfam" id="PF00239">
    <property type="entry name" value="Resolvase"/>
    <property type="match status" value="1"/>
</dbReference>
<dbReference type="SUPFAM" id="SSF53041">
    <property type="entry name" value="Resolvase-like"/>
    <property type="match status" value="1"/>
</dbReference>
<dbReference type="CDD" id="cd00338">
    <property type="entry name" value="Ser_Recombinase"/>
    <property type="match status" value="1"/>
</dbReference>
<dbReference type="PROSITE" id="PS51736">
    <property type="entry name" value="RECOMBINASES_3"/>
    <property type="match status" value="1"/>
</dbReference>
<gene>
    <name evidence="4" type="ORF">NCTC10289_01076</name>
</gene>
<dbReference type="EMBL" id="UFXP01000001">
    <property type="protein sequence ID" value="STC76811.1"/>
    <property type="molecule type" value="Genomic_DNA"/>
</dbReference>
<name>A0A376CWC1_9CORY</name>
<evidence type="ECO:0000313" key="5">
    <source>
        <dbReference type="Proteomes" id="UP000254287"/>
    </source>
</evidence>
<proteinExistence type="predicted"/>
<evidence type="ECO:0000256" key="1">
    <source>
        <dbReference type="SAM" id="MobiDB-lite"/>
    </source>
</evidence>
<dbReference type="InterPro" id="IPR011109">
    <property type="entry name" value="DNA_bind_recombinase_dom"/>
</dbReference>
<dbReference type="InterPro" id="IPR006119">
    <property type="entry name" value="Resolv_N"/>
</dbReference>
<dbReference type="Pfam" id="PF07508">
    <property type="entry name" value="Recombinase"/>
    <property type="match status" value="1"/>
</dbReference>
<feature type="domain" description="Recombinase" evidence="3">
    <location>
        <begin position="155"/>
        <end position="320"/>
    </location>
</feature>
<evidence type="ECO:0000259" key="3">
    <source>
        <dbReference type="PROSITE" id="PS51737"/>
    </source>
</evidence>
<reference evidence="4 5" key="1">
    <citation type="submission" date="2018-06" db="EMBL/GenBank/DDBJ databases">
        <authorList>
            <consortium name="Pathogen Informatics"/>
            <person name="Doyle S."/>
        </authorList>
    </citation>
    <scope>NUCLEOTIDE SEQUENCE [LARGE SCALE GENOMIC DNA]</scope>
    <source>
        <strain evidence="4 5">NCTC10289</strain>
    </source>
</reference>
<dbReference type="InterPro" id="IPR036162">
    <property type="entry name" value="Resolvase-like_N_sf"/>
</dbReference>
<dbReference type="GO" id="GO:0003677">
    <property type="term" value="F:DNA binding"/>
    <property type="evidence" value="ECO:0007669"/>
    <property type="project" value="InterPro"/>
</dbReference>
<feature type="domain" description="Resolvase/invertase-type recombinase catalytic" evidence="2">
    <location>
        <begin position="5"/>
        <end position="152"/>
    </location>
</feature>
<dbReference type="InterPro" id="IPR038109">
    <property type="entry name" value="DNA_bind_recomb_sf"/>
</dbReference>
<organism evidence="4 5">
    <name type="scientific">Corynebacterium minutissimum</name>
    <dbReference type="NCBI Taxonomy" id="38301"/>
    <lineage>
        <taxon>Bacteria</taxon>
        <taxon>Bacillati</taxon>
        <taxon>Actinomycetota</taxon>
        <taxon>Actinomycetes</taxon>
        <taxon>Mycobacteriales</taxon>
        <taxon>Corynebacteriaceae</taxon>
        <taxon>Corynebacterium</taxon>
    </lineage>
</organism>
<dbReference type="RefSeq" id="WP_115021641.1">
    <property type="nucleotide sequence ID" value="NZ_CP069533.1"/>
</dbReference>
<dbReference type="PANTHER" id="PTHR30461:SF23">
    <property type="entry name" value="DNA RECOMBINASE-RELATED"/>
    <property type="match status" value="1"/>
</dbReference>
<evidence type="ECO:0000259" key="2">
    <source>
        <dbReference type="PROSITE" id="PS51736"/>
    </source>
</evidence>
<dbReference type="Gene3D" id="3.40.50.1390">
    <property type="entry name" value="Resolvase, N-terminal catalytic domain"/>
    <property type="match status" value="1"/>
</dbReference>
<dbReference type="AlphaFoldDB" id="A0A376CWC1"/>
<dbReference type="InterPro" id="IPR050639">
    <property type="entry name" value="SSR_resolvase"/>
</dbReference>
<dbReference type="SMART" id="SM00857">
    <property type="entry name" value="Resolvase"/>
    <property type="match status" value="1"/>
</dbReference>
<dbReference type="GO" id="GO:0000150">
    <property type="term" value="F:DNA strand exchange activity"/>
    <property type="evidence" value="ECO:0007669"/>
    <property type="project" value="InterPro"/>
</dbReference>
<dbReference type="Gene3D" id="3.90.1750.20">
    <property type="entry name" value="Putative Large Serine Recombinase, Chain B, Domain 2"/>
    <property type="match status" value="1"/>
</dbReference>
<dbReference type="Proteomes" id="UP000254287">
    <property type="component" value="Unassembled WGS sequence"/>
</dbReference>
<dbReference type="PROSITE" id="PS51737">
    <property type="entry name" value="RECOMBINASE_DNA_BIND"/>
    <property type="match status" value="1"/>
</dbReference>
<feature type="compositionally biased region" description="Basic residues" evidence="1">
    <location>
        <begin position="139"/>
        <end position="151"/>
    </location>
</feature>
<protein>
    <submittedName>
        <fullName evidence="4">DNA recombinase</fullName>
    </submittedName>
</protein>
<accession>A0A376CWC1</accession>
<dbReference type="PANTHER" id="PTHR30461">
    <property type="entry name" value="DNA-INVERTASE FROM LAMBDOID PROPHAGE"/>
    <property type="match status" value="1"/>
</dbReference>
<feature type="region of interest" description="Disordered" evidence="1">
    <location>
        <begin position="136"/>
        <end position="158"/>
    </location>
</feature>
<sequence length="509" mass="56556">MADKRAVFYLRISLDSRGDGLAIERQRDGCQKKAAALGLDVVGEYVDQSISASGDKDRPGYNAMEKAFEAGEFSTIVCYDIDRLSRRPGQLEQWLERAERGGLNIVTADNEVNLSTDYGRLFVRIKAALARQEVETMSRRRSYAQKQRARKGNPPSGVRPFGYDSERVIIEEEAALVRAMYAAFLKGHSLRDIARALDGDSDVDGLKKCPRPSHTITRERNEVRAREGRAALKVPEPYGWGPTTVRRILRNPIYAGMVTYRATGMSARRDGVTYSTRDSKTTDAIVRDDDGSPIRGKWDPIIAADDWWAVQAVLDDPRRLSSYTGSRERRRLGAGLFRCYDCDVPLKNHGPRYRCDKCGMVRQRGSVDDFVLDVISAYLSREDVLKGLRKAAASLSSDDGSNAAAGRVEALMRRLETFAADYADGVITGREYAAARDKVEAEIAAETKKAAATTTGRVLDAVIHPGADFKKADLLSKRAIIDAVCVVHLRRGEKGNNHFQPDSVIITWR</sequence>